<dbReference type="AlphaFoldDB" id="A0AAP0J8U7"/>
<dbReference type="PROSITE" id="PS50199">
    <property type="entry name" value="ZF_RANBP2_2"/>
    <property type="match status" value="3"/>
</dbReference>
<dbReference type="PANTHER" id="PTHR23111:SF71">
    <property type="entry name" value="RANBP2-TYPE DOMAIN-CONTAINING PROTEIN"/>
    <property type="match status" value="1"/>
</dbReference>
<reference evidence="6 7" key="1">
    <citation type="submission" date="2024-01" db="EMBL/GenBank/DDBJ databases">
        <title>Genome assemblies of Stephania.</title>
        <authorList>
            <person name="Yang L."/>
        </authorList>
    </citation>
    <scope>NUCLEOTIDE SEQUENCE [LARGE SCALE GENOMIC DNA]</scope>
    <source>
        <strain evidence="6">QJT</strain>
        <tissue evidence="6">Leaf</tissue>
    </source>
</reference>
<evidence type="ECO:0000313" key="6">
    <source>
        <dbReference type="EMBL" id="KAK9129544.1"/>
    </source>
</evidence>
<keyword evidence="2 4" id="KW-0863">Zinc-finger</keyword>
<evidence type="ECO:0000256" key="3">
    <source>
        <dbReference type="ARBA" id="ARBA00022833"/>
    </source>
</evidence>
<proteinExistence type="predicted"/>
<name>A0AAP0J8U7_9MAGN</name>
<dbReference type="InterPro" id="IPR036443">
    <property type="entry name" value="Znf_RanBP2_sf"/>
</dbReference>
<dbReference type="Proteomes" id="UP001417504">
    <property type="component" value="Unassembled WGS sequence"/>
</dbReference>
<keyword evidence="7" id="KW-1185">Reference proteome</keyword>
<gene>
    <name evidence="6" type="ORF">Sjap_010031</name>
</gene>
<organism evidence="6 7">
    <name type="scientific">Stephania japonica</name>
    <dbReference type="NCBI Taxonomy" id="461633"/>
    <lineage>
        <taxon>Eukaryota</taxon>
        <taxon>Viridiplantae</taxon>
        <taxon>Streptophyta</taxon>
        <taxon>Embryophyta</taxon>
        <taxon>Tracheophyta</taxon>
        <taxon>Spermatophyta</taxon>
        <taxon>Magnoliopsida</taxon>
        <taxon>Ranunculales</taxon>
        <taxon>Menispermaceae</taxon>
        <taxon>Menispermoideae</taxon>
        <taxon>Cissampelideae</taxon>
        <taxon>Stephania</taxon>
    </lineage>
</organism>
<dbReference type="PROSITE" id="PS01358">
    <property type="entry name" value="ZF_RANBP2_1"/>
    <property type="match status" value="3"/>
</dbReference>
<dbReference type="PANTHER" id="PTHR23111">
    <property type="entry name" value="ZINC FINGER PROTEIN"/>
    <property type="match status" value="1"/>
</dbReference>
<evidence type="ECO:0000256" key="1">
    <source>
        <dbReference type="ARBA" id="ARBA00022723"/>
    </source>
</evidence>
<comment type="caution">
    <text evidence="6">The sequence shown here is derived from an EMBL/GenBank/DDBJ whole genome shotgun (WGS) entry which is preliminary data.</text>
</comment>
<dbReference type="GO" id="GO:0005737">
    <property type="term" value="C:cytoplasm"/>
    <property type="evidence" value="ECO:0007669"/>
    <property type="project" value="TreeGrafter"/>
</dbReference>
<dbReference type="InterPro" id="IPR001876">
    <property type="entry name" value="Znf_RanBP2"/>
</dbReference>
<evidence type="ECO:0000259" key="5">
    <source>
        <dbReference type="PROSITE" id="PS50199"/>
    </source>
</evidence>
<sequence>MGSEGREGDWECGGCRNRNYAFRSFCNRCKQPRLLVDTNTPKDSKWLPRIGDWICSGCSNNNYASRTKCKKCGQPKEVAAMPAIAMPGASLPTYAHYFARAHGAAGLKMNLGMVGNSTLQQSLLNFNWSVGGPDKYGLQSAFSWALGGGSNLGFFNPSNANQVVVPKGWRSGDWICNCGYHNYSSRLQCKKCNTSIPPTTPSIPSPAAHGTKRLASEEIVSDWDNKRLNAGVANMNSLFPIRGSNNDQLPGAYASYNNESSAFNPNSQVHLQLPQFSPVPTLIGKGAKQWRDGDWMCKSCNNHNYASRSHCNRCKAQKDAPVPPVS</sequence>
<evidence type="ECO:0000256" key="2">
    <source>
        <dbReference type="ARBA" id="ARBA00022771"/>
    </source>
</evidence>
<evidence type="ECO:0000256" key="4">
    <source>
        <dbReference type="PROSITE-ProRule" id="PRU00322"/>
    </source>
</evidence>
<feature type="domain" description="RanBP2-type" evidence="5">
    <location>
        <begin position="6"/>
        <end position="35"/>
    </location>
</feature>
<accession>A0AAP0J8U7</accession>
<feature type="domain" description="RanBP2-type" evidence="5">
    <location>
        <begin position="49"/>
        <end position="78"/>
    </location>
</feature>
<feature type="domain" description="RanBP2-type" evidence="5">
    <location>
        <begin position="291"/>
        <end position="320"/>
    </location>
</feature>
<keyword evidence="3" id="KW-0862">Zinc</keyword>
<dbReference type="EMBL" id="JBBNAE010000004">
    <property type="protein sequence ID" value="KAK9129544.1"/>
    <property type="molecule type" value="Genomic_DNA"/>
</dbReference>
<dbReference type="GO" id="GO:0008270">
    <property type="term" value="F:zinc ion binding"/>
    <property type="evidence" value="ECO:0007669"/>
    <property type="project" value="UniProtKB-KW"/>
</dbReference>
<protein>
    <recommendedName>
        <fullName evidence="5">RanBP2-type domain-containing protein</fullName>
    </recommendedName>
</protein>
<dbReference type="SUPFAM" id="SSF90209">
    <property type="entry name" value="Ran binding protein zinc finger-like"/>
    <property type="match status" value="4"/>
</dbReference>
<dbReference type="GO" id="GO:0003729">
    <property type="term" value="F:mRNA binding"/>
    <property type="evidence" value="ECO:0007669"/>
    <property type="project" value="TreeGrafter"/>
</dbReference>
<evidence type="ECO:0000313" key="7">
    <source>
        <dbReference type="Proteomes" id="UP001417504"/>
    </source>
</evidence>
<dbReference type="Pfam" id="PF00641">
    <property type="entry name" value="Zn_ribbon_RanBP"/>
    <property type="match status" value="3"/>
</dbReference>
<dbReference type="FunFam" id="4.10.1060.10:FF:000013">
    <property type="entry name" value="Zinc finger, RanBP2-type protein"/>
    <property type="match status" value="2"/>
</dbReference>
<dbReference type="SMART" id="SM00547">
    <property type="entry name" value="ZnF_RBZ"/>
    <property type="match status" value="4"/>
</dbReference>
<keyword evidence="1" id="KW-0479">Metal-binding</keyword>
<dbReference type="Gene3D" id="4.10.1060.10">
    <property type="entry name" value="Zinc finger, RanBP2-type"/>
    <property type="match status" value="4"/>
</dbReference>